<sequence length="199" mass="22896">MSSGREPIRMDFRLTADRKHTLRAITREEEREAEKKAVTAGEKAEKTATAVETAEENSTTREEEEAVKDPRTDGERGRQRDHQRQPQRQWRTGRQYTRTPAKLWEERSLSSIGNKLLFFAYQQELAKPEEGQEQSVRAFFWHKREDPGMDGGDGEEGREKETRSVTGGDRDFVTTEEQPEDLHNESEVREAHSASPGHA</sequence>
<feature type="compositionally biased region" description="Basic and acidic residues" evidence="1">
    <location>
        <begin position="1"/>
        <end position="46"/>
    </location>
</feature>
<organism evidence="2 3">
    <name type="scientific">Pleurodeles waltl</name>
    <name type="common">Iberian ribbed newt</name>
    <dbReference type="NCBI Taxonomy" id="8319"/>
    <lineage>
        <taxon>Eukaryota</taxon>
        <taxon>Metazoa</taxon>
        <taxon>Chordata</taxon>
        <taxon>Craniata</taxon>
        <taxon>Vertebrata</taxon>
        <taxon>Euteleostomi</taxon>
        <taxon>Amphibia</taxon>
        <taxon>Batrachia</taxon>
        <taxon>Caudata</taxon>
        <taxon>Salamandroidea</taxon>
        <taxon>Salamandridae</taxon>
        <taxon>Pleurodelinae</taxon>
        <taxon>Pleurodeles</taxon>
    </lineage>
</organism>
<evidence type="ECO:0000313" key="3">
    <source>
        <dbReference type="Proteomes" id="UP001066276"/>
    </source>
</evidence>
<feature type="region of interest" description="Disordered" evidence="1">
    <location>
        <begin position="140"/>
        <end position="199"/>
    </location>
</feature>
<feature type="compositionally biased region" description="Basic and acidic residues" evidence="1">
    <location>
        <begin position="155"/>
        <end position="173"/>
    </location>
</feature>
<dbReference type="AlphaFoldDB" id="A0AAV7KQN7"/>
<accession>A0AAV7KQN7</accession>
<name>A0AAV7KQN7_PLEWA</name>
<protein>
    <submittedName>
        <fullName evidence="2">Uncharacterized protein</fullName>
    </submittedName>
</protein>
<keyword evidence="3" id="KW-1185">Reference proteome</keyword>
<feature type="compositionally biased region" description="Basic and acidic residues" evidence="1">
    <location>
        <begin position="180"/>
        <end position="192"/>
    </location>
</feature>
<dbReference type="EMBL" id="JANPWB010000016">
    <property type="protein sequence ID" value="KAJ1081405.1"/>
    <property type="molecule type" value="Genomic_DNA"/>
</dbReference>
<gene>
    <name evidence="2" type="ORF">NDU88_001587</name>
</gene>
<feature type="region of interest" description="Disordered" evidence="1">
    <location>
        <begin position="1"/>
        <end position="103"/>
    </location>
</feature>
<comment type="caution">
    <text evidence="2">The sequence shown here is derived from an EMBL/GenBank/DDBJ whole genome shotgun (WGS) entry which is preliminary data.</text>
</comment>
<evidence type="ECO:0000313" key="2">
    <source>
        <dbReference type="EMBL" id="KAJ1081405.1"/>
    </source>
</evidence>
<evidence type="ECO:0000256" key="1">
    <source>
        <dbReference type="SAM" id="MobiDB-lite"/>
    </source>
</evidence>
<feature type="compositionally biased region" description="Basic and acidic residues" evidence="1">
    <location>
        <begin position="67"/>
        <end position="84"/>
    </location>
</feature>
<dbReference type="Proteomes" id="UP001066276">
    <property type="component" value="Chromosome 12"/>
</dbReference>
<reference evidence="2" key="1">
    <citation type="journal article" date="2022" name="bioRxiv">
        <title>Sequencing and chromosome-scale assembly of the giantPleurodeles waltlgenome.</title>
        <authorList>
            <person name="Brown T."/>
            <person name="Elewa A."/>
            <person name="Iarovenko S."/>
            <person name="Subramanian E."/>
            <person name="Araus A.J."/>
            <person name="Petzold A."/>
            <person name="Susuki M."/>
            <person name="Suzuki K.-i.T."/>
            <person name="Hayashi T."/>
            <person name="Toyoda A."/>
            <person name="Oliveira C."/>
            <person name="Osipova E."/>
            <person name="Leigh N.D."/>
            <person name="Simon A."/>
            <person name="Yun M.H."/>
        </authorList>
    </citation>
    <scope>NUCLEOTIDE SEQUENCE</scope>
    <source>
        <strain evidence="2">20211129_DDA</strain>
        <tissue evidence="2">Liver</tissue>
    </source>
</reference>
<proteinExistence type="predicted"/>